<sequence>MSPADARRTEFVALAVDMVDCLESLQRAFDGPGSHQQSPSAYRYASNSNLNPHAPLSTTHSPYYDHYSSQRALSSSVGPSHLESTKTTNQYIPTHGLTSGHGSTYSISPPPDRIQADRHGLTPEYPTTRITNQKRAESINRGGSLRREAPADKVCEFCQASFTRNERLRYHIDSVHLKLEPEYACDVTGCQRAFRQRSDLLRHQRTVHRSLFPK</sequence>
<dbReference type="GO" id="GO:0008270">
    <property type="term" value="F:zinc ion binding"/>
    <property type="evidence" value="ECO:0007669"/>
    <property type="project" value="UniProtKB-KW"/>
</dbReference>
<reference evidence="7 8" key="1">
    <citation type="submission" date="2017-11" db="EMBL/GenBank/DDBJ databases">
        <title>De novo assembly and phasing of dikaryotic genomes from two isolates of Puccinia coronata f. sp. avenae, the causal agent of oat crown rust.</title>
        <authorList>
            <person name="Miller M.E."/>
            <person name="Zhang Y."/>
            <person name="Omidvar V."/>
            <person name="Sperschneider J."/>
            <person name="Schwessinger B."/>
            <person name="Raley C."/>
            <person name="Palmer J.M."/>
            <person name="Garnica D."/>
            <person name="Upadhyaya N."/>
            <person name="Rathjen J."/>
            <person name="Taylor J.M."/>
            <person name="Park R.F."/>
            <person name="Dodds P.N."/>
            <person name="Hirsch C.D."/>
            <person name="Kianian S.F."/>
            <person name="Figueroa M."/>
        </authorList>
    </citation>
    <scope>NUCLEOTIDE SEQUENCE [LARGE SCALE GENOMIC DNA]</scope>
    <source>
        <strain evidence="6">12NC29</strain>
        <strain evidence="4">12SD80</strain>
    </source>
</reference>
<dbReference type="OrthoDB" id="2505903at2759"/>
<keyword evidence="1" id="KW-0479">Metal-binding</keyword>
<protein>
    <recommendedName>
        <fullName evidence="3">C2H2-type domain-containing protein</fullName>
    </recommendedName>
</protein>
<dbReference type="InterPro" id="IPR013087">
    <property type="entry name" value="Znf_C2H2_type"/>
</dbReference>
<feature type="domain" description="C2H2-type" evidence="3">
    <location>
        <begin position="183"/>
        <end position="213"/>
    </location>
</feature>
<evidence type="ECO:0000313" key="6">
    <source>
        <dbReference type="EMBL" id="PLW55925.1"/>
    </source>
</evidence>
<evidence type="ECO:0000313" key="5">
    <source>
        <dbReference type="EMBL" id="PLW31142.1"/>
    </source>
</evidence>
<gene>
    <name evidence="6" type="ORF">PCANC_02235</name>
    <name evidence="5" type="ORF">PCASD_12439</name>
    <name evidence="4" type="ORF">PCASD_18282</name>
</gene>
<keyword evidence="7" id="KW-1185">Reference proteome</keyword>
<dbReference type="PROSITE" id="PS00028">
    <property type="entry name" value="ZINC_FINGER_C2H2_1"/>
    <property type="match status" value="2"/>
</dbReference>
<feature type="region of interest" description="Disordered" evidence="2">
    <location>
        <begin position="91"/>
        <end position="126"/>
    </location>
</feature>
<dbReference type="EMBL" id="PGCJ01000027">
    <property type="protein sequence ID" value="PLW55925.1"/>
    <property type="molecule type" value="Genomic_DNA"/>
</dbReference>
<evidence type="ECO:0000313" key="7">
    <source>
        <dbReference type="Proteomes" id="UP000235388"/>
    </source>
</evidence>
<proteinExistence type="predicted"/>
<feature type="compositionally biased region" description="Polar residues" evidence="2">
    <location>
        <begin position="34"/>
        <end position="63"/>
    </location>
</feature>
<evidence type="ECO:0000256" key="1">
    <source>
        <dbReference type="PROSITE-ProRule" id="PRU00042"/>
    </source>
</evidence>
<dbReference type="InterPro" id="IPR036236">
    <property type="entry name" value="Znf_C2H2_sf"/>
</dbReference>
<accession>A0A2N5SP22</accession>
<feature type="domain" description="C2H2-type" evidence="3">
    <location>
        <begin position="153"/>
        <end position="181"/>
    </location>
</feature>
<organism evidence="4 8">
    <name type="scientific">Puccinia coronata f. sp. avenae</name>
    <dbReference type="NCBI Taxonomy" id="200324"/>
    <lineage>
        <taxon>Eukaryota</taxon>
        <taxon>Fungi</taxon>
        <taxon>Dikarya</taxon>
        <taxon>Basidiomycota</taxon>
        <taxon>Pucciniomycotina</taxon>
        <taxon>Pucciniomycetes</taxon>
        <taxon>Pucciniales</taxon>
        <taxon>Pucciniaceae</taxon>
        <taxon>Puccinia</taxon>
    </lineage>
</organism>
<feature type="region of interest" description="Disordered" evidence="2">
    <location>
        <begin position="30"/>
        <end position="63"/>
    </location>
</feature>
<dbReference type="PROSITE" id="PS50157">
    <property type="entry name" value="ZINC_FINGER_C2H2_2"/>
    <property type="match status" value="2"/>
</dbReference>
<name>A0A2N5SP22_9BASI</name>
<evidence type="ECO:0000313" key="8">
    <source>
        <dbReference type="Proteomes" id="UP000235392"/>
    </source>
</evidence>
<feature type="compositionally biased region" description="Polar residues" evidence="2">
    <location>
        <begin position="91"/>
        <end position="107"/>
    </location>
</feature>
<evidence type="ECO:0000313" key="4">
    <source>
        <dbReference type="EMBL" id="PLW14987.1"/>
    </source>
</evidence>
<dbReference type="Pfam" id="PF00096">
    <property type="entry name" value="zf-C2H2"/>
    <property type="match status" value="1"/>
</dbReference>
<dbReference type="AlphaFoldDB" id="A0A2N5SP22"/>
<dbReference type="Proteomes" id="UP000235392">
    <property type="component" value="Unassembled WGS sequence"/>
</dbReference>
<keyword evidence="1" id="KW-0862">Zinc</keyword>
<dbReference type="SUPFAM" id="SSF57667">
    <property type="entry name" value="beta-beta-alpha zinc fingers"/>
    <property type="match status" value="1"/>
</dbReference>
<dbReference type="SMART" id="SM00355">
    <property type="entry name" value="ZnF_C2H2"/>
    <property type="match status" value="2"/>
</dbReference>
<dbReference type="EMBL" id="PGCI01000277">
    <property type="protein sequence ID" value="PLW31142.1"/>
    <property type="molecule type" value="Genomic_DNA"/>
</dbReference>
<dbReference type="Proteomes" id="UP000235388">
    <property type="component" value="Unassembled WGS sequence"/>
</dbReference>
<evidence type="ECO:0000259" key="3">
    <source>
        <dbReference type="PROSITE" id="PS50157"/>
    </source>
</evidence>
<evidence type="ECO:0000256" key="2">
    <source>
        <dbReference type="SAM" id="MobiDB-lite"/>
    </source>
</evidence>
<dbReference type="STRING" id="200324.A0A2N5SP22"/>
<dbReference type="EMBL" id="PGCI01000809">
    <property type="protein sequence ID" value="PLW14987.1"/>
    <property type="molecule type" value="Genomic_DNA"/>
</dbReference>
<dbReference type="Gene3D" id="3.30.160.60">
    <property type="entry name" value="Classic Zinc Finger"/>
    <property type="match status" value="1"/>
</dbReference>
<comment type="caution">
    <text evidence="4">The sequence shown here is derived from an EMBL/GenBank/DDBJ whole genome shotgun (WGS) entry which is preliminary data.</text>
</comment>
<keyword evidence="1" id="KW-0863">Zinc-finger</keyword>